<gene>
    <name evidence="4" type="ORF">SPPG_06739</name>
</gene>
<reference evidence="4 5" key="1">
    <citation type="submission" date="2009-08" db="EMBL/GenBank/DDBJ databases">
        <title>The Genome Sequence of Spizellomyces punctatus strain DAOM BR117.</title>
        <authorList>
            <consortium name="The Broad Institute Genome Sequencing Platform"/>
            <person name="Russ C."/>
            <person name="Cuomo C."/>
            <person name="Shea T."/>
            <person name="Young S.K."/>
            <person name="Zeng Q."/>
            <person name="Koehrsen M."/>
            <person name="Haas B."/>
            <person name="Borodovsky M."/>
            <person name="Guigo R."/>
            <person name="Alvarado L."/>
            <person name="Berlin A."/>
            <person name="Bochicchio J."/>
            <person name="Borenstein D."/>
            <person name="Chapman S."/>
            <person name="Chen Z."/>
            <person name="Engels R."/>
            <person name="Freedman E."/>
            <person name="Gellesch M."/>
            <person name="Goldberg J."/>
            <person name="Griggs A."/>
            <person name="Gujja S."/>
            <person name="Heiman D."/>
            <person name="Hepburn T."/>
            <person name="Howarth C."/>
            <person name="Jen D."/>
            <person name="Larson L."/>
            <person name="Lewis B."/>
            <person name="Mehta T."/>
            <person name="Park D."/>
            <person name="Pearson M."/>
            <person name="Roberts A."/>
            <person name="Saif S."/>
            <person name="Shenoy N."/>
            <person name="Sisk P."/>
            <person name="Stolte C."/>
            <person name="Sykes S."/>
            <person name="Thomson T."/>
            <person name="Walk T."/>
            <person name="White J."/>
            <person name="Yandava C."/>
            <person name="Burger G."/>
            <person name="Gray M.W."/>
            <person name="Holland P.W.H."/>
            <person name="King N."/>
            <person name="Lang F.B.F."/>
            <person name="Roger A.J."/>
            <person name="Ruiz-Trillo I."/>
            <person name="Lander E."/>
            <person name="Nusbaum C."/>
        </authorList>
    </citation>
    <scope>NUCLEOTIDE SEQUENCE [LARGE SCALE GENOMIC DNA]</scope>
    <source>
        <strain evidence="4 5">DAOM BR117</strain>
    </source>
</reference>
<proteinExistence type="predicted"/>
<dbReference type="GO" id="GO:0003899">
    <property type="term" value="F:DNA-directed RNA polymerase activity"/>
    <property type="evidence" value="ECO:0007669"/>
    <property type="project" value="InterPro"/>
</dbReference>
<keyword evidence="1 4" id="KW-0240">DNA-directed RNA polymerase</keyword>
<dbReference type="VEuPathDB" id="FungiDB:SPPG_06739"/>
<dbReference type="EMBL" id="KQ257462">
    <property type="protein sequence ID" value="KNC97737.1"/>
    <property type="molecule type" value="Genomic_DNA"/>
</dbReference>
<accession>A0A0L0H967</accession>
<dbReference type="GO" id="GO:0006351">
    <property type="term" value="P:DNA-templated transcription"/>
    <property type="evidence" value="ECO:0007669"/>
    <property type="project" value="InterPro"/>
</dbReference>
<dbReference type="AlphaFoldDB" id="A0A0L0H967"/>
<evidence type="ECO:0000256" key="3">
    <source>
        <dbReference type="SAM" id="MobiDB-lite"/>
    </source>
</evidence>
<dbReference type="GO" id="GO:0055029">
    <property type="term" value="C:nuclear DNA-directed RNA polymerase complex"/>
    <property type="evidence" value="ECO:0007669"/>
    <property type="project" value="UniProtKB-ARBA"/>
</dbReference>
<evidence type="ECO:0000313" key="5">
    <source>
        <dbReference type="Proteomes" id="UP000053201"/>
    </source>
</evidence>
<feature type="compositionally biased region" description="Basic and acidic residues" evidence="3">
    <location>
        <begin position="46"/>
        <end position="55"/>
    </location>
</feature>
<organism evidence="4 5">
    <name type="scientific">Spizellomyces punctatus (strain DAOM BR117)</name>
    <dbReference type="NCBI Taxonomy" id="645134"/>
    <lineage>
        <taxon>Eukaryota</taxon>
        <taxon>Fungi</taxon>
        <taxon>Fungi incertae sedis</taxon>
        <taxon>Chytridiomycota</taxon>
        <taxon>Chytridiomycota incertae sedis</taxon>
        <taxon>Chytridiomycetes</taxon>
        <taxon>Spizellomycetales</taxon>
        <taxon>Spizellomycetaceae</taxon>
        <taxon>Spizellomyces</taxon>
    </lineage>
</organism>
<protein>
    <submittedName>
        <fullName evidence="4">DNA-directed RNA polymerase subunit alpha</fullName>
    </submittedName>
</protein>
<dbReference type="RefSeq" id="XP_016605777.1">
    <property type="nucleotide sequence ID" value="XM_016754939.1"/>
</dbReference>
<keyword evidence="2" id="KW-0804">Transcription</keyword>
<dbReference type="OrthoDB" id="2370648at2759"/>
<keyword evidence="5" id="KW-1185">Reference proteome</keyword>
<dbReference type="InParanoid" id="A0A0L0H967"/>
<dbReference type="GeneID" id="27690022"/>
<evidence type="ECO:0000313" key="4">
    <source>
        <dbReference type="EMBL" id="KNC97737.1"/>
    </source>
</evidence>
<dbReference type="Gene3D" id="3.30.1360.10">
    <property type="entry name" value="RNA polymerase, RBP11-like subunit"/>
    <property type="match status" value="1"/>
</dbReference>
<dbReference type="Proteomes" id="UP000053201">
    <property type="component" value="Unassembled WGS sequence"/>
</dbReference>
<dbReference type="InterPro" id="IPR036603">
    <property type="entry name" value="RBP11-like"/>
</dbReference>
<evidence type="ECO:0000256" key="1">
    <source>
        <dbReference type="ARBA" id="ARBA00022478"/>
    </source>
</evidence>
<feature type="region of interest" description="Disordered" evidence="3">
    <location>
        <begin position="46"/>
        <end position="66"/>
    </location>
</feature>
<evidence type="ECO:0000256" key="2">
    <source>
        <dbReference type="ARBA" id="ARBA00023163"/>
    </source>
</evidence>
<sequence length="139" mass="15857">MRQRFDGNFNECAIESEGFAKWTLVNIREPVMIRWHLQLLIKEESIDKESEERAPQKKSTKVLIAQRPPLTEVQDDEFRSRFTIEPLEPGFGDTVGNSPRRTLLSSIPGAAGMSIRIECVLHEFSTISEVKEDAPISTR</sequence>
<dbReference type="SUPFAM" id="SSF55257">
    <property type="entry name" value="RBP11-like subunits of RNA polymerase"/>
    <property type="match status" value="1"/>
</dbReference>
<name>A0A0L0H967_SPIPD</name>
<dbReference type="GO" id="GO:0046983">
    <property type="term" value="F:protein dimerization activity"/>
    <property type="evidence" value="ECO:0007669"/>
    <property type="project" value="InterPro"/>
</dbReference>